<dbReference type="CDD" id="cd00009">
    <property type="entry name" value="AAA"/>
    <property type="match status" value="1"/>
</dbReference>
<dbReference type="InterPro" id="IPR027417">
    <property type="entry name" value="P-loop_NTPase"/>
</dbReference>
<reference evidence="2 3" key="1">
    <citation type="journal article" date="2013" name="Genome Biol. Evol.">
        <title>Complete genomes of two dipteran-associated spiroplasmas provided insights into the origin, dynamics, and impacts of viral invasion in spiroplasma.</title>
        <authorList>
            <person name="Ku C."/>
            <person name="Lo W.S."/>
            <person name="Chen L.L."/>
            <person name="Kuo C.H."/>
        </authorList>
    </citation>
    <scope>NUCLEOTIDE SEQUENCE [LARGE SCALE GENOMIC DNA]</scope>
    <source>
        <strain evidence="2">EA-1</strain>
    </source>
</reference>
<sequence length="294" mass="34298">MEQTALLEQINHNPELLENLATIKFQGDDNYQKYADLFAEYLSNYHFCDKNPNLELCQQSFKGYKYYFNFVNGTLMLTRVECNHMLAFKELNRVQNNYLYYDFAPELLKLRLKDISKDYNFHNVQPIIPEMVKFVKGERKKGLYIYGNPGVGKTHLMISFANKLAEKDFKVAFISVINLINKIKDSFNNVNNDDSFLVQTLLKADVLFLDDIGGEAVSPWVRDDLLFRILNDRISRQKPVFFTSNFSINQLLLIYANIKGENMDPNINKIKTLRIVDRIKGLATEFELLGESRR</sequence>
<dbReference type="GO" id="GO:0005524">
    <property type="term" value="F:ATP binding"/>
    <property type="evidence" value="ECO:0007669"/>
    <property type="project" value="InterPro"/>
</dbReference>
<dbReference type="InterPro" id="IPR002611">
    <property type="entry name" value="IstB_ATP-bd"/>
</dbReference>
<organism evidence="2 3">
    <name type="scientific">Spiroplasma syrphidicola EA-1</name>
    <dbReference type="NCBI Taxonomy" id="1276229"/>
    <lineage>
        <taxon>Bacteria</taxon>
        <taxon>Bacillati</taxon>
        <taxon>Mycoplasmatota</taxon>
        <taxon>Mollicutes</taxon>
        <taxon>Entomoplasmatales</taxon>
        <taxon>Spiroplasmataceae</taxon>
        <taxon>Spiroplasma</taxon>
    </lineage>
</organism>
<proteinExistence type="predicted"/>
<dbReference type="PANTHER" id="PTHR30050:SF8">
    <property type="entry name" value="PRIMOSOMAL PROTEIN DNAI"/>
    <property type="match status" value="1"/>
</dbReference>
<evidence type="ECO:0000313" key="2">
    <source>
        <dbReference type="EMBL" id="AGM25758.1"/>
    </source>
</evidence>
<name>R4U5A4_9MOLU</name>
<keyword evidence="3" id="KW-1185">Reference proteome</keyword>
<dbReference type="HOGENOM" id="CLU_077384_0_0_14"/>
<dbReference type="KEGG" id="ssyr:SSYRP_v1c01620"/>
<dbReference type="SUPFAM" id="SSF52540">
    <property type="entry name" value="P-loop containing nucleoside triphosphate hydrolases"/>
    <property type="match status" value="1"/>
</dbReference>
<gene>
    <name evidence="2" type="primary">dnaI</name>
    <name evidence="2" type="ORF">SSYRP_v1c01620</name>
</gene>
<evidence type="ECO:0000259" key="1">
    <source>
        <dbReference type="SMART" id="SM00382"/>
    </source>
</evidence>
<feature type="domain" description="AAA+ ATPase" evidence="1">
    <location>
        <begin position="139"/>
        <end position="264"/>
    </location>
</feature>
<dbReference type="OrthoDB" id="61127at2"/>
<dbReference type="Proteomes" id="UP000013963">
    <property type="component" value="Chromosome"/>
</dbReference>
<dbReference type="STRING" id="1276229.SSYRP_v1c01620"/>
<dbReference type="eggNOG" id="COG1484">
    <property type="taxonomic scope" value="Bacteria"/>
</dbReference>
<dbReference type="GO" id="GO:0006260">
    <property type="term" value="P:DNA replication"/>
    <property type="evidence" value="ECO:0007669"/>
    <property type="project" value="TreeGrafter"/>
</dbReference>
<dbReference type="PANTHER" id="PTHR30050">
    <property type="entry name" value="CHROMOSOMAL REPLICATION INITIATOR PROTEIN DNAA"/>
    <property type="match status" value="1"/>
</dbReference>
<accession>R4U5A4</accession>
<dbReference type="Pfam" id="PF01695">
    <property type="entry name" value="IstB_IS21"/>
    <property type="match status" value="1"/>
</dbReference>
<dbReference type="PATRIC" id="fig|1276229.3.peg.162"/>
<dbReference type="Gene3D" id="3.40.50.300">
    <property type="entry name" value="P-loop containing nucleotide triphosphate hydrolases"/>
    <property type="match status" value="1"/>
</dbReference>
<dbReference type="RefSeq" id="WP_016340418.1">
    <property type="nucleotide sequence ID" value="NC_021284.1"/>
</dbReference>
<evidence type="ECO:0000313" key="3">
    <source>
        <dbReference type="Proteomes" id="UP000013963"/>
    </source>
</evidence>
<dbReference type="EMBL" id="CP005078">
    <property type="protein sequence ID" value="AGM25758.1"/>
    <property type="molecule type" value="Genomic_DNA"/>
</dbReference>
<dbReference type="InterPro" id="IPR003593">
    <property type="entry name" value="AAA+_ATPase"/>
</dbReference>
<dbReference type="SMART" id="SM00382">
    <property type="entry name" value="AAA"/>
    <property type="match status" value="1"/>
</dbReference>
<protein>
    <submittedName>
        <fullName evidence="2">Primosomal protein DnaI</fullName>
    </submittedName>
</protein>
<dbReference type="AlphaFoldDB" id="R4U5A4"/>